<reference evidence="2" key="1">
    <citation type="journal article" date="2019" name="Plant Biotechnol. J.">
        <title>Genome sequencing of the Australian wild diploid species Gossypium australe highlights disease resistance and delayed gland morphogenesis.</title>
        <authorList>
            <person name="Cai Y."/>
            <person name="Cai X."/>
            <person name="Wang Q."/>
            <person name="Wang P."/>
            <person name="Zhang Y."/>
            <person name="Cai C."/>
            <person name="Xu Y."/>
            <person name="Wang K."/>
            <person name="Zhou Z."/>
            <person name="Wang C."/>
            <person name="Geng S."/>
            <person name="Li B."/>
            <person name="Dong Q."/>
            <person name="Hou Y."/>
            <person name="Wang H."/>
            <person name="Ai P."/>
            <person name="Liu Z."/>
            <person name="Yi F."/>
            <person name="Sun M."/>
            <person name="An G."/>
            <person name="Cheng J."/>
            <person name="Zhang Y."/>
            <person name="Shi Q."/>
            <person name="Xie Y."/>
            <person name="Shi X."/>
            <person name="Chang Y."/>
            <person name="Huang F."/>
            <person name="Chen Y."/>
            <person name="Hong S."/>
            <person name="Mi L."/>
            <person name="Sun Q."/>
            <person name="Zhang L."/>
            <person name="Zhou B."/>
            <person name="Peng R."/>
            <person name="Zhang X."/>
            <person name="Liu F."/>
        </authorList>
    </citation>
    <scope>NUCLEOTIDE SEQUENCE [LARGE SCALE GENOMIC DNA]</scope>
    <source>
        <strain evidence="2">cv. PA1801</strain>
    </source>
</reference>
<gene>
    <name evidence="1" type="ORF">EPI10_019422</name>
</gene>
<dbReference type="OrthoDB" id="1013881at2759"/>
<keyword evidence="2" id="KW-1185">Reference proteome</keyword>
<sequence>MCYPFPFFFHKAILNLGAFSIFPTDSNEGSVVPLLPGTSHRKLTIKLSLPHLKINARGFR</sequence>
<evidence type="ECO:0000313" key="2">
    <source>
        <dbReference type="Proteomes" id="UP000325315"/>
    </source>
</evidence>
<organism evidence="1 2">
    <name type="scientific">Gossypium australe</name>
    <dbReference type="NCBI Taxonomy" id="47621"/>
    <lineage>
        <taxon>Eukaryota</taxon>
        <taxon>Viridiplantae</taxon>
        <taxon>Streptophyta</taxon>
        <taxon>Embryophyta</taxon>
        <taxon>Tracheophyta</taxon>
        <taxon>Spermatophyta</taxon>
        <taxon>Magnoliopsida</taxon>
        <taxon>eudicotyledons</taxon>
        <taxon>Gunneridae</taxon>
        <taxon>Pentapetalae</taxon>
        <taxon>rosids</taxon>
        <taxon>malvids</taxon>
        <taxon>Malvales</taxon>
        <taxon>Malvaceae</taxon>
        <taxon>Malvoideae</taxon>
        <taxon>Gossypium</taxon>
    </lineage>
</organism>
<dbReference type="EMBL" id="SMMG02000003">
    <property type="protein sequence ID" value="KAA3478846.1"/>
    <property type="molecule type" value="Genomic_DNA"/>
</dbReference>
<comment type="caution">
    <text evidence="1">The sequence shown here is derived from an EMBL/GenBank/DDBJ whole genome shotgun (WGS) entry which is preliminary data.</text>
</comment>
<accession>A0A5B6WBZ5</accession>
<name>A0A5B6WBZ5_9ROSI</name>
<evidence type="ECO:0000313" key="1">
    <source>
        <dbReference type="EMBL" id="KAA3478846.1"/>
    </source>
</evidence>
<proteinExistence type="predicted"/>
<protein>
    <submittedName>
        <fullName evidence="1">Uncharacterized protein</fullName>
    </submittedName>
</protein>
<dbReference type="AlphaFoldDB" id="A0A5B6WBZ5"/>
<dbReference type="Proteomes" id="UP000325315">
    <property type="component" value="Unassembled WGS sequence"/>
</dbReference>